<proteinExistence type="predicted"/>
<feature type="compositionally biased region" description="Basic and acidic residues" evidence="1">
    <location>
        <begin position="24"/>
        <end position="50"/>
    </location>
</feature>
<evidence type="ECO:0000313" key="2">
    <source>
        <dbReference type="EMBL" id="KMQ87579.1"/>
    </source>
</evidence>
<feature type="non-terminal residue" evidence="2">
    <location>
        <position position="62"/>
    </location>
</feature>
<dbReference type="AlphaFoldDB" id="A0A0J7KBD5"/>
<dbReference type="EMBL" id="LBMM01010250">
    <property type="protein sequence ID" value="KMQ87579.1"/>
    <property type="molecule type" value="Genomic_DNA"/>
</dbReference>
<feature type="non-terminal residue" evidence="2">
    <location>
        <position position="1"/>
    </location>
</feature>
<reference evidence="2 3" key="1">
    <citation type="submission" date="2015-04" db="EMBL/GenBank/DDBJ databases">
        <title>Lasius niger genome sequencing.</title>
        <authorList>
            <person name="Konorov E.A."/>
            <person name="Nikitin M.A."/>
            <person name="Kirill M.V."/>
            <person name="Chang P."/>
        </authorList>
    </citation>
    <scope>NUCLEOTIDE SEQUENCE [LARGE SCALE GENOMIC DNA]</scope>
    <source>
        <tissue evidence="2">Whole</tissue>
    </source>
</reference>
<gene>
    <name evidence="2" type="ORF">RF55_13098</name>
</gene>
<sequence length="62" mass="7558">RSKQPKLCIEGEGRKEKGNRRREAKRDVRMQGRGRAEGRRNQAREKEGRRSRNTRRQERRRV</sequence>
<keyword evidence="3" id="KW-1185">Reference proteome</keyword>
<feature type="compositionally biased region" description="Basic residues" evidence="1">
    <location>
        <begin position="51"/>
        <end position="62"/>
    </location>
</feature>
<comment type="caution">
    <text evidence="2">The sequence shown here is derived from an EMBL/GenBank/DDBJ whole genome shotgun (WGS) entry which is preliminary data.</text>
</comment>
<evidence type="ECO:0000256" key="1">
    <source>
        <dbReference type="SAM" id="MobiDB-lite"/>
    </source>
</evidence>
<accession>A0A0J7KBD5</accession>
<organism evidence="2 3">
    <name type="scientific">Lasius niger</name>
    <name type="common">Black garden ant</name>
    <dbReference type="NCBI Taxonomy" id="67767"/>
    <lineage>
        <taxon>Eukaryota</taxon>
        <taxon>Metazoa</taxon>
        <taxon>Ecdysozoa</taxon>
        <taxon>Arthropoda</taxon>
        <taxon>Hexapoda</taxon>
        <taxon>Insecta</taxon>
        <taxon>Pterygota</taxon>
        <taxon>Neoptera</taxon>
        <taxon>Endopterygota</taxon>
        <taxon>Hymenoptera</taxon>
        <taxon>Apocrita</taxon>
        <taxon>Aculeata</taxon>
        <taxon>Formicoidea</taxon>
        <taxon>Formicidae</taxon>
        <taxon>Formicinae</taxon>
        <taxon>Lasius</taxon>
        <taxon>Lasius</taxon>
    </lineage>
</organism>
<dbReference type="Proteomes" id="UP000036403">
    <property type="component" value="Unassembled WGS sequence"/>
</dbReference>
<evidence type="ECO:0000313" key="3">
    <source>
        <dbReference type="Proteomes" id="UP000036403"/>
    </source>
</evidence>
<dbReference type="PaxDb" id="67767-A0A0J7KBD5"/>
<name>A0A0J7KBD5_LASNI</name>
<protein>
    <submittedName>
        <fullName evidence="2">Uncharacterized protein</fullName>
    </submittedName>
</protein>
<feature type="region of interest" description="Disordered" evidence="1">
    <location>
        <begin position="1"/>
        <end position="62"/>
    </location>
</feature>